<dbReference type="Proteomes" id="UP001290462">
    <property type="component" value="Unassembled WGS sequence"/>
</dbReference>
<sequence>MKLTKKNVQRLIENYWNTDMSAVELDELISDLEEVPSLNTNQKWLLKDINRIWSQRDQLNLSCKTSSVFELLNSDTYYKVYGNEIDEVVKVFLNQE</sequence>
<proteinExistence type="predicted"/>
<dbReference type="EMBL" id="JAVBVO010000003">
    <property type="protein sequence ID" value="MDZ5758726.1"/>
    <property type="molecule type" value="Genomic_DNA"/>
</dbReference>
<comment type="caution">
    <text evidence="1">The sequence shown here is derived from an EMBL/GenBank/DDBJ whole genome shotgun (WGS) entry which is preliminary data.</text>
</comment>
<organism evidence="1 2">
    <name type="scientific">Carnobacterium maltaromaticum</name>
    <name type="common">Carnobacterium piscicola</name>
    <dbReference type="NCBI Taxonomy" id="2751"/>
    <lineage>
        <taxon>Bacteria</taxon>
        <taxon>Bacillati</taxon>
        <taxon>Bacillota</taxon>
        <taxon>Bacilli</taxon>
        <taxon>Lactobacillales</taxon>
        <taxon>Carnobacteriaceae</taxon>
        <taxon>Carnobacterium</taxon>
    </lineage>
</organism>
<dbReference type="AlphaFoldDB" id="A0AAW9JZ08"/>
<accession>A0AAW9JZ08</accession>
<evidence type="ECO:0000313" key="2">
    <source>
        <dbReference type="Proteomes" id="UP001290462"/>
    </source>
</evidence>
<dbReference type="RefSeq" id="WP_322808892.1">
    <property type="nucleotide sequence ID" value="NZ_JAVBVO010000003.1"/>
</dbReference>
<protein>
    <submittedName>
        <fullName evidence="1">Uncharacterized protein</fullName>
    </submittedName>
</protein>
<name>A0AAW9JZ08_CARML</name>
<reference evidence="1" key="1">
    <citation type="submission" date="2023-08" db="EMBL/GenBank/DDBJ databases">
        <title>Genomic characterization of piscicolin 126 produced by Carnobacterium maltaromaticum CM22 strain isolated from salmon (Salmo salar).</title>
        <authorList>
            <person name="Gonzalez-Gragera E."/>
            <person name="Garcia-Lopez J.D."/>
            <person name="Teso-Perez C."/>
            <person name="Gimenez-Hernandez I."/>
            <person name="Peralta-Sanchez J.M."/>
            <person name="Valdivia E."/>
            <person name="Montalban-Lopez M."/>
            <person name="Martin-Platero A.M."/>
            <person name="Banos A."/>
            <person name="Martinez-Bueno M."/>
        </authorList>
    </citation>
    <scope>NUCLEOTIDE SEQUENCE</scope>
    <source>
        <strain evidence="1">CM22</strain>
    </source>
</reference>
<evidence type="ECO:0000313" key="1">
    <source>
        <dbReference type="EMBL" id="MDZ5758726.1"/>
    </source>
</evidence>
<gene>
    <name evidence="1" type="ORF">RAK27_08680</name>
</gene>